<keyword evidence="3" id="KW-1185">Reference proteome</keyword>
<keyword evidence="1" id="KW-0812">Transmembrane</keyword>
<name>A0ABV7UR69_9GAMM</name>
<evidence type="ECO:0000313" key="3">
    <source>
        <dbReference type="Proteomes" id="UP001595724"/>
    </source>
</evidence>
<evidence type="ECO:0008006" key="4">
    <source>
        <dbReference type="Google" id="ProtNLM"/>
    </source>
</evidence>
<evidence type="ECO:0000256" key="1">
    <source>
        <dbReference type="SAM" id="Phobius"/>
    </source>
</evidence>
<dbReference type="Proteomes" id="UP001595724">
    <property type="component" value="Unassembled WGS sequence"/>
</dbReference>
<feature type="transmembrane region" description="Helical" evidence="1">
    <location>
        <begin position="6"/>
        <end position="29"/>
    </location>
</feature>
<reference evidence="3" key="1">
    <citation type="journal article" date="2019" name="Int. J. Syst. Evol. Microbiol.">
        <title>The Global Catalogue of Microorganisms (GCM) 10K type strain sequencing project: providing services to taxonomists for standard genome sequencing and annotation.</title>
        <authorList>
            <consortium name="The Broad Institute Genomics Platform"/>
            <consortium name="The Broad Institute Genome Sequencing Center for Infectious Disease"/>
            <person name="Wu L."/>
            <person name="Ma J."/>
        </authorList>
    </citation>
    <scope>NUCLEOTIDE SEQUENCE [LARGE SCALE GENOMIC DNA]</scope>
    <source>
        <strain evidence="3">KCTC 42211</strain>
    </source>
</reference>
<proteinExistence type="predicted"/>
<accession>A0ABV7UR69</accession>
<protein>
    <recommendedName>
        <fullName evidence="4">Type II secretion system protein</fullName>
    </recommendedName>
</protein>
<dbReference type="RefSeq" id="WP_386706841.1">
    <property type="nucleotide sequence ID" value="NZ_JBHRYF010000001.1"/>
</dbReference>
<gene>
    <name evidence="2" type="ORF">ACFOM9_05070</name>
</gene>
<keyword evidence="1" id="KW-0472">Membrane</keyword>
<organism evidence="2 3">
    <name type="scientific">Luteimonas notoginsengisoli</name>
    <dbReference type="NCBI Taxonomy" id="1578200"/>
    <lineage>
        <taxon>Bacteria</taxon>
        <taxon>Pseudomonadati</taxon>
        <taxon>Pseudomonadota</taxon>
        <taxon>Gammaproteobacteria</taxon>
        <taxon>Lysobacterales</taxon>
        <taxon>Lysobacteraceae</taxon>
        <taxon>Luteimonas</taxon>
    </lineage>
</organism>
<dbReference type="EMBL" id="JBHRYF010000001">
    <property type="protein sequence ID" value="MFC3659450.1"/>
    <property type="molecule type" value="Genomic_DNA"/>
</dbReference>
<sequence length="145" mass="16035">MSARPVGTWLMVLAGVVVLATVAGAVAVMGSPAEQRRMRIDERRVEDLQRIEAAVRAYHAEVRALPETLDTLDARPGVALDAFDPETASRYDYRRTGNNAFELCATFATDTAAGRPGRRWQEPRWVHGAGRHCYAFRIEDKHAGA</sequence>
<comment type="caution">
    <text evidence="2">The sequence shown here is derived from an EMBL/GenBank/DDBJ whole genome shotgun (WGS) entry which is preliminary data.</text>
</comment>
<keyword evidence="1" id="KW-1133">Transmembrane helix</keyword>
<evidence type="ECO:0000313" key="2">
    <source>
        <dbReference type="EMBL" id="MFC3659450.1"/>
    </source>
</evidence>